<organism evidence="2 3">
    <name type="scientific">Nocardiopsis sinuspersici</name>
    <dbReference type="NCBI Taxonomy" id="501010"/>
    <lineage>
        <taxon>Bacteria</taxon>
        <taxon>Bacillati</taxon>
        <taxon>Actinomycetota</taxon>
        <taxon>Actinomycetes</taxon>
        <taxon>Streptosporangiales</taxon>
        <taxon>Nocardiopsidaceae</taxon>
        <taxon>Nocardiopsis</taxon>
    </lineage>
</organism>
<dbReference type="Proteomes" id="UP000189004">
    <property type="component" value="Unassembled WGS sequence"/>
</dbReference>
<evidence type="ECO:0000313" key="2">
    <source>
        <dbReference type="EMBL" id="OOC52614.1"/>
    </source>
</evidence>
<evidence type="ECO:0000313" key="3">
    <source>
        <dbReference type="Proteomes" id="UP000189004"/>
    </source>
</evidence>
<keyword evidence="1" id="KW-0472">Membrane</keyword>
<protein>
    <submittedName>
        <fullName evidence="2">Uncharacterized protein</fullName>
    </submittedName>
</protein>
<dbReference type="RefSeq" id="WP_077688958.1">
    <property type="nucleotide sequence ID" value="NZ_MCOK01000001.1"/>
</dbReference>
<reference evidence="3" key="1">
    <citation type="submission" date="2016-08" db="EMBL/GenBank/DDBJ databases">
        <authorList>
            <person name="Tokovenko B."/>
            <person name="Kalinowski J."/>
        </authorList>
    </citation>
    <scope>NUCLEOTIDE SEQUENCE [LARGE SCALE GENOMIC DNA]</scope>
    <source>
        <strain evidence="3">UTMC102</strain>
    </source>
</reference>
<accession>A0A1V3BVD8</accession>
<dbReference type="OrthoDB" id="3436952at2"/>
<evidence type="ECO:0000256" key="1">
    <source>
        <dbReference type="SAM" id="Phobius"/>
    </source>
</evidence>
<dbReference type="EMBL" id="MCOK01000001">
    <property type="protein sequence ID" value="OOC52614.1"/>
    <property type="molecule type" value="Genomic_DNA"/>
</dbReference>
<keyword evidence="3" id="KW-1185">Reference proteome</keyword>
<feature type="transmembrane region" description="Helical" evidence="1">
    <location>
        <begin position="118"/>
        <end position="139"/>
    </location>
</feature>
<gene>
    <name evidence="2" type="ORF">NOSIN_01200</name>
</gene>
<feature type="transmembrane region" description="Helical" evidence="1">
    <location>
        <begin position="202"/>
        <end position="227"/>
    </location>
</feature>
<name>A0A1V3BVD8_9ACTN</name>
<dbReference type="AlphaFoldDB" id="A0A1V3BVD8"/>
<proteinExistence type="predicted"/>
<sequence length="233" mass="24910">MAVERVKKRRETHPLGRLKLYRDDMEAIARVLAEFGTLSFLVNEEVSGNEPEDFAKIRDELPERLDLVQMAATREGLHVVVEIGPGAKVGLVEPDIAAYGALTRVQQICAPCRMGRSWWLLLVLAAVCFVSVAGGIVALTLNERMFQETGLVSGVIALIFGGLGLGISGAAVRASSEKGGSEVKDIILNVPRAERPTFGQRLVADGGVSFFWAAVGLIGGGLIGYLVNQLPGL</sequence>
<comment type="caution">
    <text evidence="2">The sequence shown here is derived from an EMBL/GenBank/DDBJ whole genome shotgun (WGS) entry which is preliminary data.</text>
</comment>
<keyword evidence="1" id="KW-1133">Transmembrane helix</keyword>
<feature type="transmembrane region" description="Helical" evidence="1">
    <location>
        <begin position="151"/>
        <end position="172"/>
    </location>
</feature>
<keyword evidence="1" id="KW-0812">Transmembrane</keyword>